<dbReference type="PANTHER" id="PTHR37792:SF1">
    <property type="entry name" value="RIBONUCLEASE MRP PROTEIN SUBUNIT RMP1"/>
    <property type="match status" value="1"/>
</dbReference>
<dbReference type="GO" id="GO:0000294">
    <property type="term" value="P:nuclear-transcribed mRNA catabolic process, RNase MRP-dependent"/>
    <property type="evidence" value="ECO:0007669"/>
    <property type="project" value="TreeGrafter"/>
</dbReference>
<evidence type="ECO:0000256" key="1">
    <source>
        <dbReference type="SAM" id="MobiDB-lite"/>
    </source>
</evidence>
<dbReference type="Pfam" id="PF20945">
    <property type="entry name" value="RMP1"/>
    <property type="match status" value="1"/>
</dbReference>
<feature type="domain" description="RNase MRP protein 1 RNA binding" evidence="2">
    <location>
        <begin position="81"/>
        <end position="195"/>
    </location>
</feature>
<accession>A0AAE0NF33</accession>
<dbReference type="InterPro" id="IPR047204">
    <property type="entry name" value="RMP1_RBD"/>
</dbReference>
<reference evidence="3" key="1">
    <citation type="journal article" date="2023" name="Mol. Phylogenet. Evol.">
        <title>Genome-scale phylogeny and comparative genomics of the fungal order Sordariales.</title>
        <authorList>
            <person name="Hensen N."/>
            <person name="Bonometti L."/>
            <person name="Westerberg I."/>
            <person name="Brannstrom I.O."/>
            <person name="Guillou S."/>
            <person name="Cros-Aarteil S."/>
            <person name="Calhoun S."/>
            <person name="Haridas S."/>
            <person name="Kuo A."/>
            <person name="Mondo S."/>
            <person name="Pangilinan J."/>
            <person name="Riley R."/>
            <person name="LaButti K."/>
            <person name="Andreopoulos B."/>
            <person name="Lipzen A."/>
            <person name="Chen C."/>
            <person name="Yan M."/>
            <person name="Daum C."/>
            <person name="Ng V."/>
            <person name="Clum A."/>
            <person name="Steindorff A."/>
            <person name="Ohm R.A."/>
            <person name="Martin F."/>
            <person name="Silar P."/>
            <person name="Natvig D.O."/>
            <person name="Lalanne C."/>
            <person name="Gautier V."/>
            <person name="Ament-Velasquez S.L."/>
            <person name="Kruys A."/>
            <person name="Hutchinson M.I."/>
            <person name="Powell A.J."/>
            <person name="Barry K."/>
            <person name="Miller A.N."/>
            <person name="Grigoriev I.V."/>
            <person name="Debuchy R."/>
            <person name="Gladieux P."/>
            <person name="Hiltunen Thoren M."/>
            <person name="Johannesson H."/>
        </authorList>
    </citation>
    <scope>NUCLEOTIDE SEQUENCE</scope>
    <source>
        <strain evidence="3">CBS 958.72</strain>
    </source>
</reference>
<dbReference type="GO" id="GO:0042134">
    <property type="term" value="F:rRNA primary transcript binding"/>
    <property type="evidence" value="ECO:0007669"/>
    <property type="project" value="InterPro"/>
</dbReference>
<dbReference type="GO" id="GO:0000172">
    <property type="term" value="C:ribonuclease MRP complex"/>
    <property type="evidence" value="ECO:0007669"/>
    <property type="project" value="InterPro"/>
</dbReference>
<dbReference type="InterPro" id="IPR047205">
    <property type="entry name" value="RMP1"/>
</dbReference>
<feature type="compositionally biased region" description="Acidic residues" evidence="1">
    <location>
        <begin position="55"/>
        <end position="65"/>
    </location>
</feature>
<feature type="compositionally biased region" description="Low complexity" evidence="1">
    <location>
        <begin position="211"/>
        <end position="240"/>
    </location>
</feature>
<reference evidence="3" key="2">
    <citation type="submission" date="2023-06" db="EMBL/GenBank/DDBJ databases">
        <authorList>
            <consortium name="Lawrence Berkeley National Laboratory"/>
            <person name="Haridas S."/>
            <person name="Hensen N."/>
            <person name="Bonometti L."/>
            <person name="Westerberg I."/>
            <person name="Brannstrom I.O."/>
            <person name="Guillou S."/>
            <person name="Cros-Aarteil S."/>
            <person name="Calhoun S."/>
            <person name="Kuo A."/>
            <person name="Mondo S."/>
            <person name="Pangilinan J."/>
            <person name="Riley R."/>
            <person name="Labutti K."/>
            <person name="Andreopoulos B."/>
            <person name="Lipzen A."/>
            <person name="Chen C."/>
            <person name="Yanf M."/>
            <person name="Daum C."/>
            <person name="Ng V."/>
            <person name="Clum A."/>
            <person name="Steindorff A."/>
            <person name="Ohm R."/>
            <person name="Martin F."/>
            <person name="Silar P."/>
            <person name="Natvig D."/>
            <person name="Lalanne C."/>
            <person name="Gautier V."/>
            <person name="Ament-Velasquez S.L."/>
            <person name="Kruys A."/>
            <person name="Hutchinson M.I."/>
            <person name="Powell A.J."/>
            <person name="Barry K."/>
            <person name="Miller A.N."/>
            <person name="Grigoriev I.V."/>
            <person name="Debuchy R."/>
            <person name="Gladieux P."/>
            <person name="Thoren M.H."/>
            <person name="Johannesson H."/>
        </authorList>
    </citation>
    <scope>NUCLEOTIDE SEQUENCE</scope>
    <source>
        <strain evidence="3">CBS 958.72</strain>
    </source>
</reference>
<organism evidence="3 4">
    <name type="scientific">Lasiosphaeria ovina</name>
    <dbReference type="NCBI Taxonomy" id="92902"/>
    <lineage>
        <taxon>Eukaryota</taxon>
        <taxon>Fungi</taxon>
        <taxon>Dikarya</taxon>
        <taxon>Ascomycota</taxon>
        <taxon>Pezizomycotina</taxon>
        <taxon>Sordariomycetes</taxon>
        <taxon>Sordariomycetidae</taxon>
        <taxon>Sordariales</taxon>
        <taxon>Lasiosphaeriaceae</taxon>
        <taxon>Lasiosphaeria</taxon>
    </lineage>
</organism>
<feature type="compositionally biased region" description="Low complexity" evidence="1">
    <location>
        <begin position="310"/>
        <end position="324"/>
    </location>
</feature>
<sequence>MTRDHHHLFPQFITLHTQQAPNSHPPIIPSNSCYKMSMMAASRKGATRTAGNGDGDGDDHNDDNDDALRQTIAALAPALEILDRFHHRNRNQHRLSRWWAEADMLRRHAHKLLAAAEARRGALEAAAAAAAAAAATRRKKKQRRVEDEPCERDLGVRAGFVCAQLVPRAYLAFTQLAADRQFAHLGLMLLGILAQIDAAAVPFAPKPPSPDTSLSSPSHSRRAAAAATAQPDRAAATKAASPTGTGMVHSHDTGEAVSRDAVTAMLLGAVPAETRPRSPPSQPNTTMLSRLPPAGQPNDNDDDDEPRNTAAVIAAASGINSSSSKDVDRMTKKKKKKKKDPKRGGGDEFDDIFGSL</sequence>
<feature type="region of interest" description="Disordered" evidence="1">
    <location>
        <begin position="269"/>
        <end position="356"/>
    </location>
</feature>
<keyword evidence="4" id="KW-1185">Reference proteome</keyword>
<protein>
    <recommendedName>
        <fullName evidence="2">RNase MRP protein 1 RNA binding domain-containing protein</fullName>
    </recommendedName>
</protein>
<name>A0AAE0NF33_9PEZI</name>
<evidence type="ECO:0000313" key="4">
    <source>
        <dbReference type="Proteomes" id="UP001287356"/>
    </source>
</evidence>
<feature type="region of interest" description="Disordered" evidence="1">
    <location>
        <begin position="44"/>
        <end position="65"/>
    </location>
</feature>
<gene>
    <name evidence="3" type="ORF">B0T24DRAFT_190601</name>
</gene>
<feature type="compositionally biased region" description="Basic residues" evidence="1">
    <location>
        <begin position="331"/>
        <end position="341"/>
    </location>
</feature>
<dbReference type="GO" id="GO:0000466">
    <property type="term" value="P:maturation of 5.8S rRNA from tricistronic rRNA transcript (SSU-rRNA, 5.8S rRNA, LSU-rRNA)"/>
    <property type="evidence" value="ECO:0007669"/>
    <property type="project" value="TreeGrafter"/>
</dbReference>
<dbReference type="PANTHER" id="PTHR37792">
    <property type="entry name" value="RIBONUCLEASE MRP PROTEIN SUBUNIT RMP1"/>
    <property type="match status" value="1"/>
</dbReference>
<comment type="caution">
    <text evidence="3">The sequence shown here is derived from an EMBL/GenBank/DDBJ whole genome shotgun (WGS) entry which is preliminary data.</text>
</comment>
<evidence type="ECO:0000313" key="3">
    <source>
        <dbReference type="EMBL" id="KAK3380325.1"/>
    </source>
</evidence>
<dbReference type="EMBL" id="JAULSN010000002">
    <property type="protein sequence ID" value="KAK3380325.1"/>
    <property type="molecule type" value="Genomic_DNA"/>
</dbReference>
<proteinExistence type="predicted"/>
<dbReference type="CDD" id="cd22573">
    <property type="entry name" value="RMP1_RBD"/>
    <property type="match status" value="1"/>
</dbReference>
<feature type="compositionally biased region" description="Acidic residues" evidence="1">
    <location>
        <begin position="347"/>
        <end position="356"/>
    </location>
</feature>
<dbReference type="AlphaFoldDB" id="A0AAE0NF33"/>
<feature type="region of interest" description="Disordered" evidence="1">
    <location>
        <begin position="204"/>
        <end position="251"/>
    </location>
</feature>
<evidence type="ECO:0000259" key="2">
    <source>
        <dbReference type="Pfam" id="PF20945"/>
    </source>
</evidence>
<dbReference type="Proteomes" id="UP001287356">
    <property type="component" value="Unassembled WGS sequence"/>
</dbReference>